<dbReference type="SMART" id="SM01010">
    <property type="entry name" value="AMPKBI"/>
    <property type="match status" value="1"/>
</dbReference>
<dbReference type="AlphaFoldDB" id="A0AAV0FRI1"/>
<dbReference type="Proteomes" id="UP001152523">
    <property type="component" value="Unassembled WGS sequence"/>
</dbReference>
<dbReference type="EMBL" id="CAMAPF010001005">
    <property type="protein sequence ID" value="CAH9138229.1"/>
    <property type="molecule type" value="Genomic_DNA"/>
</dbReference>
<dbReference type="PANTHER" id="PTHR46316">
    <property type="entry name" value="SNF1-RELATED PROTEIN KINASE REGULATORY SUBUNIT BETA-1"/>
    <property type="match status" value="1"/>
</dbReference>
<feature type="region of interest" description="Disordered" evidence="2">
    <location>
        <begin position="1"/>
        <end position="31"/>
    </location>
</feature>
<proteinExistence type="inferred from homology"/>
<organism evidence="4 5">
    <name type="scientific">Cuscuta epithymum</name>
    <dbReference type="NCBI Taxonomy" id="186058"/>
    <lineage>
        <taxon>Eukaryota</taxon>
        <taxon>Viridiplantae</taxon>
        <taxon>Streptophyta</taxon>
        <taxon>Embryophyta</taxon>
        <taxon>Tracheophyta</taxon>
        <taxon>Spermatophyta</taxon>
        <taxon>Magnoliopsida</taxon>
        <taxon>eudicotyledons</taxon>
        <taxon>Gunneridae</taxon>
        <taxon>Pentapetalae</taxon>
        <taxon>asterids</taxon>
        <taxon>lamiids</taxon>
        <taxon>Solanales</taxon>
        <taxon>Convolvulaceae</taxon>
        <taxon>Cuscuteae</taxon>
        <taxon>Cuscuta</taxon>
        <taxon>Cuscuta subgen. Cuscuta</taxon>
    </lineage>
</organism>
<dbReference type="InterPro" id="IPR006828">
    <property type="entry name" value="ASC_dom"/>
</dbReference>
<dbReference type="GO" id="GO:0005737">
    <property type="term" value="C:cytoplasm"/>
    <property type="evidence" value="ECO:0007669"/>
    <property type="project" value="UniProtKB-ARBA"/>
</dbReference>
<keyword evidence="5" id="KW-1185">Reference proteome</keyword>
<accession>A0AAV0FRI1</accession>
<evidence type="ECO:0000256" key="2">
    <source>
        <dbReference type="SAM" id="MobiDB-lite"/>
    </source>
</evidence>
<evidence type="ECO:0000313" key="5">
    <source>
        <dbReference type="Proteomes" id="UP001152523"/>
    </source>
</evidence>
<sequence length="124" mass="13937">MNNPQHGQNEEYEPIVPGFEVPSSPKSSYDNVYDIKEDEGRHPPEAPPQLLEPVTIRRLTTGEETLGKTPNPVVLNHLFTNVDDRKFSWEPVAVATTHRCPSKYVTVVVYKPPPQSRKDSPSST</sequence>
<reference evidence="4" key="1">
    <citation type="submission" date="2022-07" db="EMBL/GenBank/DDBJ databases">
        <authorList>
            <person name="Macas J."/>
            <person name="Novak P."/>
            <person name="Neumann P."/>
        </authorList>
    </citation>
    <scope>NUCLEOTIDE SEQUENCE</scope>
</reference>
<comment type="similarity">
    <text evidence="1">Belongs to the 5'-AMP-activated protein kinase beta subunit family.</text>
</comment>
<protein>
    <recommendedName>
        <fullName evidence="3">Association with the SNF1 complex (ASC) domain-containing protein</fullName>
    </recommendedName>
</protein>
<gene>
    <name evidence="4" type="ORF">CEPIT_LOCUS36638</name>
</gene>
<dbReference type="InterPro" id="IPR037256">
    <property type="entry name" value="ASC_dom_sf"/>
</dbReference>
<dbReference type="Pfam" id="PF04739">
    <property type="entry name" value="AMPKBI"/>
    <property type="match status" value="1"/>
</dbReference>
<dbReference type="PANTHER" id="PTHR46316:SF5">
    <property type="entry name" value="SNF1-RELATED PROTEIN KINASE REGULATORY SUBUNIT BETA-3"/>
    <property type="match status" value="1"/>
</dbReference>
<evidence type="ECO:0000259" key="3">
    <source>
        <dbReference type="SMART" id="SM01010"/>
    </source>
</evidence>
<dbReference type="InterPro" id="IPR043554">
    <property type="entry name" value="KINB"/>
</dbReference>
<comment type="caution">
    <text evidence="4">The sequence shown here is derived from an EMBL/GenBank/DDBJ whole genome shotgun (WGS) entry which is preliminary data.</text>
</comment>
<evidence type="ECO:0000313" key="4">
    <source>
        <dbReference type="EMBL" id="CAH9138229.1"/>
    </source>
</evidence>
<name>A0AAV0FRI1_9ASTE</name>
<feature type="domain" description="Association with the SNF1 complex (ASC)" evidence="3">
    <location>
        <begin position="22"/>
        <end position="113"/>
    </location>
</feature>
<evidence type="ECO:0000256" key="1">
    <source>
        <dbReference type="ARBA" id="ARBA00010926"/>
    </source>
</evidence>
<dbReference type="Gene3D" id="6.20.250.60">
    <property type="match status" value="1"/>
</dbReference>
<dbReference type="SUPFAM" id="SSF160219">
    <property type="entry name" value="AMPKBI-like"/>
    <property type="match status" value="1"/>
</dbReference>